<dbReference type="Proteomes" id="UP000314294">
    <property type="component" value="Unassembled WGS sequence"/>
</dbReference>
<evidence type="ECO:0000313" key="1">
    <source>
        <dbReference type="EMBL" id="TNN29976.1"/>
    </source>
</evidence>
<proteinExistence type="predicted"/>
<accession>A0A4Z2EM55</accession>
<dbReference type="EMBL" id="SRLO01004981">
    <property type="protein sequence ID" value="TNN29976.1"/>
    <property type="molecule type" value="Genomic_DNA"/>
</dbReference>
<sequence length="118" mass="13148">MPPGANANAAGPNKERLDELKQVKEIQNRRGGDGVGGTPRSQGKCFRPLREAPALLPLPVPLLWLDVDKKAAARSDEEREMRTRGEKWGRRGGANNWQKLKLFIFFLLPRVPPVTPEA</sequence>
<organism evidence="1 2">
    <name type="scientific">Liparis tanakae</name>
    <name type="common">Tanaka's snailfish</name>
    <dbReference type="NCBI Taxonomy" id="230148"/>
    <lineage>
        <taxon>Eukaryota</taxon>
        <taxon>Metazoa</taxon>
        <taxon>Chordata</taxon>
        <taxon>Craniata</taxon>
        <taxon>Vertebrata</taxon>
        <taxon>Euteleostomi</taxon>
        <taxon>Actinopterygii</taxon>
        <taxon>Neopterygii</taxon>
        <taxon>Teleostei</taxon>
        <taxon>Neoteleostei</taxon>
        <taxon>Acanthomorphata</taxon>
        <taxon>Eupercaria</taxon>
        <taxon>Perciformes</taxon>
        <taxon>Cottioidei</taxon>
        <taxon>Cottales</taxon>
        <taxon>Liparidae</taxon>
        <taxon>Liparis</taxon>
    </lineage>
</organism>
<evidence type="ECO:0000313" key="2">
    <source>
        <dbReference type="Proteomes" id="UP000314294"/>
    </source>
</evidence>
<keyword evidence="2" id="KW-1185">Reference proteome</keyword>
<gene>
    <name evidence="1" type="ORF">EYF80_059874</name>
</gene>
<protein>
    <submittedName>
        <fullName evidence="1">Uncharacterized protein</fullName>
    </submittedName>
</protein>
<reference evidence="1 2" key="1">
    <citation type="submission" date="2019-03" db="EMBL/GenBank/DDBJ databases">
        <title>First draft genome of Liparis tanakae, snailfish: a comprehensive survey of snailfish specific genes.</title>
        <authorList>
            <person name="Kim W."/>
            <person name="Song I."/>
            <person name="Jeong J.-H."/>
            <person name="Kim D."/>
            <person name="Kim S."/>
            <person name="Ryu S."/>
            <person name="Song J.Y."/>
            <person name="Lee S.K."/>
        </authorList>
    </citation>
    <scope>NUCLEOTIDE SEQUENCE [LARGE SCALE GENOMIC DNA]</scope>
    <source>
        <tissue evidence="1">Muscle</tissue>
    </source>
</reference>
<dbReference type="AlphaFoldDB" id="A0A4Z2EM55"/>
<name>A0A4Z2EM55_9TELE</name>
<comment type="caution">
    <text evidence="1">The sequence shown here is derived from an EMBL/GenBank/DDBJ whole genome shotgun (WGS) entry which is preliminary data.</text>
</comment>